<feature type="compositionally biased region" description="Polar residues" evidence="1">
    <location>
        <begin position="122"/>
        <end position="137"/>
    </location>
</feature>
<reference evidence="2 3" key="1">
    <citation type="journal article" date="2019" name="Commun. Biol.">
        <title>The bagworm genome reveals a unique fibroin gene that provides high tensile strength.</title>
        <authorList>
            <person name="Kono N."/>
            <person name="Nakamura H."/>
            <person name="Ohtoshi R."/>
            <person name="Tomita M."/>
            <person name="Numata K."/>
            <person name="Arakawa K."/>
        </authorList>
    </citation>
    <scope>NUCLEOTIDE SEQUENCE [LARGE SCALE GENOMIC DNA]</scope>
</reference>
<name>A0A4C1TIG9_EUMVA</name>
<gene>
    <name evidence="2" type="ORF">EVAR_4146_1</name>
</gene>
<feature type="region of interest" description="Disordered" evidence="1">
    <location>
        <begin position="68"/>
        <end position="137"/>
    </location>
</feature>
<dbReference type="Proteomes" id="UP000299102">
    <property type="component" value="Unassembled WGS sequence"/>
</dbReference>
<feature type="region of interest" description="Disordered" evidence="1">
    <location>
        <begin position="1"/>
        <end position="45"/>
    </location>
</feature>
<dbReference type="EMBL" id="BGZK01000057">
    <property type="protein sequence ID" value="GBP13380.1"/>
    <property type="molecule type" value="Genomic_DNA"/>
</dbReference>
<evidence type="ECO:0000313" key="3">
    <source>
        <dbReference type="Proteomes" id="UP000299102"/>
    </source>
</evidence>
<accession>A0A4C1TIG9</accession>
<sequence length="137" mass="14962">MCRRQTARQEEAPRTSGSAAPSGSNDRAVDTRHGQESRHCLGLSNNWWQLRIPHQERAATMDALGTCGAARRGTTGRELSRDRRQQLTRQRQVAGPEERPPITGSAAADGSNGRTGSRRHSQGNSAKSFGLSSNKRQ</sequence>
<keyword evidence="3" id="KW-1185">Reference proteome</keyword>
<comment type="caution">
    <text evidence="2">The sequence shown here is derived from an EMBL/GenBank/DDBJ whole genome shotgun (WGS) entry which is preliminary data.</text>
</comment>
<feature type="compositionally biased region" description="Low complexity" evidence="1">
    <location>
        <begin position="68"/>
        <end position="77"/>
    </location>
</feature>
<evidence type="ECO:0000313" key="2">
    <source>
        <dbReference type="EMBL" id="GBP13380.1"/>
    </source>
</evidence>
<dbReference type="AlphaFoldDB" id="A0A4C1TIG9"/>
<feature type="compositionally biased region" description="Basic and acidic residues" evidence="1">
    <location>
        <begin position="27"/>
        <end position="39"/>
    </location>
</feature>
<proteinExistence type="predicted"/>
<protein>
    <submittedName>
        <fullName evidence="2">Uncharacterized protein</fullName>
    </submittedName>
</protein>
<evidence type="ECO:0000256" key="1">
    <source>
        <dbReference type="SAM" id="MobiDB-lite"/>
    </source>
</evidence>
<feature type="compositionally biased region" description="Polar residues" evidence="1">
    <location>
        <begin position="15"/>
        <end position="25"/>
    </location>
</feature>
<organism evidence="2 3">
    <name type="scientific">Eumeta variegata</name>
    <name type="common">Bagworm moth</name>
    <name type="synonym">Eumeta japonica</name>
    <dbReference type="NCBI Taxonomy" id="151549"/>
    <lineage>
        <taxon>Eukaryota</taxon>
        <taxon>Metazoa</taxon>
        <taxon>Ecdysozoa</taxon>
        <taxon>Arthropoda</taxon>
        <taxon>Hexapoda</taxon>
        <taxon>Insecta</taxon>
        <taxon>Pterygota</taxon>
        <taxon>Neoptera</taxon>
        <taxon>Endopterygota</taxon>
        <taxon>Lepidoptera</taxon>
        <taxon>Glossata</taxon>
        <taxon>Ditrysia</taxon>
        <taxon>Tineoidea</taxon>
        <taxon>Psychidae</taxon>
        <taxon>Oiketicinae</taxon>
        <taxon>Eumeta</taxon>
    </lineage>
</organism>